<evidence type="ECO:0000313" key="2">
    <source>
        <dbReference type="EMBL" id="GIH35711.1"/>
    </source>
</evidence>
<evidence type="ECO:0000313" key="3">
    <source>
        <dbReference type="Proteomes" id="UP000651728"/>
    </source>
</evidence>
<proteinExistence type="predicted"/>
<evidence type="ECO:0000256" key="1">
    <source>
        <dbReference type="SAM" id="MobiDB-lite"/>
    </source>
</evidence>
<name>A0ABQ4FLM2_9ACTN</name>
<comment type="caution">
    <text evidence="2">The sequence shown here is derived from an EMBL/GenBank/DDBJ whole genome shotgun (WGS) entry which is preliminary data.</text>
</comment>
<organism evidence="2 3">
    <name type="scientific">Microbispora amethystogenes</name>
    <dbReference type="NCBI Taxonomy" id="1427754"/>
    <lineage>
        <taxon>Bacteria</taxon>
        <taxon>Bacillati</taxon>
        <taxon>Actinomycetota</taxon>
        <taxon>Actinomycetes</taxon>
        <taxon>Streptosporangiales</taxon>
        <taxon>Streptosporangiaceae</taxon>
        <taxon>Microbispora</taxon>
    </lineage>
</organism>
<dbReference type="Proteomes" id="UP000651728">
    <property type="component" value="Unassembled WGS sequence"/>
</dbReference>
<sequence>MRWWSDLKVRALTMAARAVPAGRRAAASALRYASGVIAAGSVEEAAADVPAVSPEAFPPVPPGCAVQAASAQVAASAATTPGTGRVKVRGKITRDTVGLSAGPVNAIQDIGRQPRPTPPARQREGGGPRCGSAALTCPNGPAR</sequence>
<feature type="region of interest" description="Disordered" evidence="1">
    <location>
        <begin position="99"/>
        <end position="143"/>
    </location>
</feature>
<protein>
    <submittedName>
        <fullName evidence="2">Uncharacterized protein</fullName>
    </submittedName>
</protein>
<reference evidence="2 3" key="1">
    <citation type="submission" date="2021-01" db="EMBL/GenBank/DDBJ databases">
        <title>Whole genome shotgun sequence of Microbispora amethystogenes NBRC 101907.</title>
        <authorList>
            <person name="Komaki H."/>
            <person name="Tamura T."/>
        </authorList>
    </citation>
    <scope>NUCLEOTIDE SEQUENCE [LARGE SCALE GENOMIC DNA]</scope>
    <source>
        <strain evidence="2 3">NBRC 101907</strain>
    </source>
</reference>
<accession>A0ABQ4FLM2</accession>
<gene>
    <name evidence="2" type="ORF">Mam01_58750</name>
</gene>
<dbReference type="EMBL" id="BOOB01000049">
    <property type="protein sequence ID" value="GIH35711.1"/>
    <property type="molecule type" value="Genomic_DNA"/>
</dbReference>
<keyword evidence="3" id="KW-1185">Reference proteome</keyword>